<dbReference type="Pfam" id="PF01878">
    <property type="entry name" value="EVE"/>
    <property type="match status" value="1"/>
</dbReference>
<dbReference type="AlphaFoldDB" id="A0A2M7VB40"/>
<dbReference type="InterPro" id="IPR002740">
    <property type="entry name" value="EVE_domain"/>
</dbReference>
<accession>A0A2M7VB40</accession>
<protein>
    <submittedName>
        <fullName evidence="2">EVE domain-containing protein</fullName>
    </submittedName>
</protein>
<dbReference type="Gene3D" id="3.10.590.10">
    <property type="entry name" value="ph1033 like domains"/>
    <property type="match status" value="1"/>
</dbReference>
<name>A0A2M7VB40_9BACT</name>
<feature type="domain" description="EVE" evidence="1">
    <location>
        <begin position="2"/>
        <end position="149"/>
    </location>
</feature>
<dbReference type="PANTHER" id="PTHR14087">
    <property type="entry name" value="THYMOCYTE NUCLEAR PROTEIN 1"/>
    <property type="match status" value="1"/>
</dbReference>
<dbReference type="InterPro" id="IPR052181">
    <property type="entry name" value="5hmC_binding"/>
</dbReference>
<reference evidence="3" key="1">
    <citation type="submission" date="2017-09" db="EMBL/GenBank/DDBJ databases">
        <title>Depth-based differentiation of microbial function through sediment-hosted aquifers and enrichment of novel symbionts in the deep terrestrial subsurface.</title>
        <authorList>
            <person name="Probst A.J."/>
            <person name="Ladd B."/>
            <person name="Jarett J.K."/>
            <person name="Geller-Mcgrath D.E."/>
            <person name="Sieber C.M.K."/>
            <person name="Emerson J.B."/>
            <person name="Anantharaman K."/>
            <person name="Thomas B.C."/>
            <person name="Malmstrom R."/>
            <person name="Stieglmeier M."/>
            <person name="Klingl A."/>
            <person name="Woyke T."/>
            <person name="Ryan C.M."/>
            <person name="Banfield J.F."/>
        </authorList>
    </citation>
    <scope>NUCLEOTIDE SEQUENCE [LARGE SCALE GENOMIC DNA]</scope>
</reference>
<evidence type="ECO:0000313" key="2">
    <source>
        <dbReference type="EMBL" id="PIZ96131.1"/>
    </source>
</evidence>
<dbReference type="InterPro" id="IPR015947">
    <property type="entry name" value="PUA-like_sf"/>
</dbReference>
<sequence>MNYWLIKSEASTYSIDDLQKDKQTPWDGVRNYQARNFMRDQMQIGDKVIFYHSNDNPPHIAGFAKVASKPYSDATQFDKKSHYFDPKSSDENPRWFLVDMAFDKKCKRKIGLDELKNDKNLEGLMLIKKGQRLSIQPVSKEHFEYIEKLCN</sequence>
<dbReference type="PANTHER" id="PTHR14087:SF7">
    <property type="entry name" value="THYMOCYTE NUCLEAR PROTEIN 1"/>
    <property type="match status" value="1"/>
</dbReference>
<dbReference type="Proteomes" id="UP000231453">
    <property type="component" value="Unassembled WGS sequence"/>
</dbReference>
<comment type="caution">
    <text evidence="2">The sequence shown here is derived from an EMBL/GenBank/DDBJ whole genome shotgun (WGS) entry which is preliminary data.</text>
</comment>
<proteinExistence type="predicted"/>
<organism evidence="2 3">
    <name type="scientific">Candidatus Magasanikbacteria bacterium CG_4_10_14_0_2_um_filter_33_14</name>
    <dbReference type="NCBI Taxonomy" id="1974636"/>
    <lineage>
        <taxon>Bacteria</taxon>
        <taxon>Candidatus Magasanikiibacteriota</taxon>
    </lineage>
</organism>
<dbReference type="InterPro" id="IPR047197">
    <property type="entry name" value="THYN1-like_EVE"/>
</dbReference>
<evidence type="ECO:0000259" key="1">
    <source>
        <dbReference type="Pfam" id="PF01878"/>
    </source>
</evidence>
<gene>
    <name evidence="2" type="ORF">COX80_02270</name>
</gene>
<dbReference type="EMBL" id="PFPL01000033">
    <property type="protein sequence ID" value="PIZ96131.1"/>
    <property type="molecule type" value="Genomic_DNA"/>
</dbReference>
<dbReference type="SUPFAM" id="SSF88697">
    <property type="entry name" value="PUA domain-like"/>
    <property type="match status" value="1"/>
</dbReference>
<evidence type="ECO:0000313" key="3">
    <source>
        <dbReference type="Proteomes" id="UP000231453"/>
    </source>
</evidence>
<dbReference type="CDD" id="cd21133">
    <property type="entry name" value="EVE"/>
    <property type="match status" value="1"/>
</dbReference>